<comment type="caution">
    <text evidence="2">The sequence shown here is derived from an EMBL/GenBank/DDBJ whole genome shotgun (WGS) entry which is preliminary data.</text>
</comment>
<dbReference type="EMBL" id="JBHUPD010000002">
    <property type="protein sequence ID" value="MFD2872975.1"/>
    <property type="molecule type" value="Genomic_DNA"/>
</dbReference>
<proteinExistence type="predicted"/>
<dbReference type="Proteomes" id="UP001597557">
    <property type="component" value="Unassembled WGS sequence"/>
</dbReference>
<protein>
    <recommendedName>
        <fullName evidence="4">Outer membrane protein beta-barrel domain-containing protein</fullName>
    </recommendedName>
</protein>
<name>A0ABW5YDC3_9SPHI</name>
<evidence type="ECO:0000313" key="2">
    <source>
        <dbReference type="EMBL" id="MFD2872975.1"/>
    </source>
</evidence>
<accession>A0ABW5YDC3</accession>
<evidence type="ECO:0000313" key="3">
    <source>
        <dbReference type="Proteomes" id="UP001597557"/>
    </source>
</evidence>
<dbReference type="RefSeq" id="WP_377185232.1">
    <property type="nucleotide sequence ID" value="NZ_JBHUPD010000002.1"/>
</dbReference>
<gene>
    <name evidence="2" type="ORF">ACFS5N_10885</name>
</gene>
<reference evidence="3" key="1">
    <citation type="journal article" date="2019" name="Int. J. Syst. Evol. Microbiol.">
        <title>The Global Catalogue of Microorganisms (GCM) 10K type strain sequencing project: providing services to taxonomists for standard genome sequencing and annotation.</title>
        <authorList>
            <consortium name="The Broad Institute Genomics Platform"/>
            <consortium name="The Broad Institute Genome Sequencing Center for Infectious Disease"/>
            <person name="Wu L."/>
            <person name="Ma J."/>
        </authorList>
    </citation>
    <scope>NUCLEOTIDE SEQUENCE [LARGE SCALE GENOMIC DNA]</scope>
    <source>
        <strain evidence="3">KCTC 22437</strain>
    </source>
</reference>
<feature type="signal peptide" evidence="1">
    <location>
        <begin position="1"/>
        <end position="19"/>
    </location>
</feature>
<organism evidence="2 3">
    <name type="scientific">Mucilaginibacter ximonensis</name>
    <dbReference type="NCBI Taxonomy" id="538021"/>
    <lineage>
        <taxon>Bacteria</taxon>
        <taxon>Pseudomonadati</taxon>
        <taxon>Bacteroidota</taxon>
        <taxon>Sphingobacteriia</taxon>
        <taxon>Sphingobacteriales</taxon>
        <taxon>Sphingobacteriaceae</taxon>
        <taxon>Mucilaginibacter</taxon>
    </lineage>
</organism>
<keyword evidence="3" id="KW-1185">Reference proteome</keyword>
<feature type="chain" id="PRO_5047030994" description="Outer membrane protein beta-barrel domain-containing protein" evidence="1">
    <location>
        <begin position="20"/>
        <end position="241"/>
    </location>
</feature>
<sequence>MRKLILFITLVIAVATANAQDSYNYSHWGLGVFGGVNRPFVDLRQANQGKSFGAAVYYNLTPYVPLGLEVQTGDLSGGSIVTDPSKRQFDNQYKAVFVHGDYSLGEILDYEGSVFGSIVKDFYIGTGFGVIANNMKFIQRYNLVTYQYPLLTYRYPGKDKSLSFAVPIRFGYEFKIYNTYGEPFIGLNIQYVHTITFNEELDGYRDPPSVFKNNSPDQYGLLQVGLKVNFGDSVPYTKRIN</sequence>
<evidence type="ECO:0000256" key="1">
    <source>
        <dbReference type="SAM" id="SignalP"/>
    </source>
</evidence>
<evidence type="ECO:0008006" key="4">
    <source>
        <dbReference type="Google" id="ProtNLM"/>
    </source>
</evidence>
<keyword evidence="1" id="KW-0732">Signal</keyword>